<dbReference type="SUPFAM" id="SSF88713">
    <property type="entry name" value="Glycoside hydrolase/deacetylase"/>
    <property type="match status" value="1"/>
</dbReference>
<evidence type="ECO:0000256" key="1">
    <source>
        <dbReference type="SAM" id="MobiDB-lite"/>
    </source>
</evidence>
<protein>
    <submittedName>
        <fullName evidence="2">Polysaccharide deacetylase</fullName>
    </submittedName>
</protein>
<evidence type="ECO:0000313" key="2">
    <source>
        <dbReference type="EMBL" id="ABB37535.1"/>
    </source>
</evidence>
<dbReference type="RefSeq" id="WP_011366814.1">
    <property type="nucleotide sequence ID" value="NC_007519.1"/>
</dbReference>
<dbReference type="KEGG" id="dde:Dde_0734"/>
<reference evidence="2 3" key="1">
    <citation type="journal article" date="2011" name="J. Bacteriol.">
        <title>Complete genome sequence and updated annotation of Desulfovibrio alaskensis G20.</title>
        <authorList>
            <person name="Hauser L.J."/>
            <person name="Land M.L."/>
            <person name="Brown S.D."/>
            <person name="Larimer F."/>
            <person name="Keller K.L."/>
            <person name="Rapp-Giles B.J."/>
            <person name="Price M.N."/>
            <person name="Lin M."/>
            <person name="Bruce D.C."/>
            <person name="Detter J.C."/>
            <person name="Tapia R."/>
            <person name="Han C.S."/>
            <person name="Goodwin L.A."/>
            <person name="Cheng J.F."/>
            <person name="Pitluck S."/>
            <person name="Copeland A."/>
            <person name="Lucas S."/>
            <person name="Nolan M."/>
            <person name="Lapidus A.L."/>
            <person name="Palumbo A.V."/>
            <person name="Wall J.D."/>
        </authorList>
    </citation>
    <scope>NUCLEOTIDE SEQUENCE [LARGE SCALE GENOMIC DNA]</scope>
    <source>
        <strain evidence="3">ATCC BAA 1058 / DSM 17464 / G20</strain>
    </source>
</reference>
<evidence type="ECO:0000313" key="3">
    <source>
        <dbReference type="Proteomes" id="UP000002710"/>
    </source>
</evidence>
<dbReference type="EMBL" id="CP000112">
    <property type="protein sequence ID" value="ABB37535.1"/>
    <property type="molecule type" value="Genomic_DNA"/>
</dbReference>
<dbReference type="Proteomes" id="UP000002710">
    <property type="component" value="Chromosome"/>
</dbReference>
<feature type="region of interest" description="Disordered" evidence="1">
    <location>
        <begin position="117"/>
        <end position="139"/>
    </location>
</feature>
<gene>
    <name evidence="2" type="ordered locus">Dde_0734</name>
</gene>
<name>Q314W1_OLEA2</name>
<proteinExistence type="predicted"/>
<dbReference type="STRING" id="207559.Dde_0734"/>
<dbReference type="AlphaFoldDB" id="Q314W1"/>
<keyword evidence="3" id="KW-1185">Reference proteome</keyword>
<sequence length="275" mass="30456">MTTRSARNPHPPVSALWKAPRRSLPHHAATLTGALHHAASEYMQRSGRPAKVFFRADDVAMDSALNTAMFEAFIKAGVPLAPALVPAWLNADRWHALLRLTAAAPHLWAWHQHGWRHRNGQQEGKKGEFGSDRHAENKTDDILKGRDKLRRVTGNACCPLFTPPWNRMDGEALTALAAAGFRAVSRSAGAMPPAPPQLTELPVNVDLHTRREAAPHEGWQALTREICAAVSTGWCGIMLHHNRMNGAAAAFLTTLLVFIRDHPHLHVVDVRRYML</sequence>
<accession>Q314W1</accession>
<dbReference type="InterPro" id="IPR011330">
    <property type="entry name" value="Glyco_hydro/deAcase_b/a-brl"/>
</dbReference>
<dbReference type="HOGENOM" id="CLU_073819_0_0_7"/>
<dbReference type="Gene3D" id="3.20.20.370">
    <property type="entry name" value="Glycoside hydrolase/deacetylase"/>
    <property type="match status" value="1"/>
</dbReference>
<organism evidence="2 3">
    <name type="scientific">Oleidesulfovibrio alaskensis (strain ATCC BAA-1058 / DSM 17464 / G20)</name>
    <name type="common">Desulfovibrio alaskensis</name>
    <dbReference type="NCBI Taxonomy" id="207559"/>
    <lineage>
        <taxon>Bacteria</taxon>
        <taxon>Pseudomonadati</taxon>
        <taxon>Thermodesulfobacteriota</taxon>
        <taxon>Desulfovibrionia</taxon>
        <taxon>Desulfovibrionales</taxon>
        <taxon>Desulfovibrionaceae</taxon>
        <taxon>Oleidesulfovibrio</taxon>
    </lineage>
</organism>
<dbReference type="eggNOG" id="COG0726">
    <property type="taxonomic scope" value="Bacteria"/>
</dbReference>
<feature type="compositionally biased region" description="Basic and acidic residues" evidence="1">
    <location>
        <begin position="123"/>
        <end position="139"/>
    </location>
</feature>
<dbReference type="GO" id="GO:0005975">
    <property type="term" value="P:carbohydrate metabolic process"/>
    <property type="evidence" value="ECO:0007669"/>
    <property type="project" value="InterPro"/>
</dbReference>